<protein>
    <recommendedName>
        <fullName evidence="4">Bacteroidetes-specific membrane protein</fullName>
    </recommendedName>
</protein>
<gene>
    <name evidence="2" type="ORF">AQPE_1760</name>
</gene>
<organism evidence="2 3">
    <name type="scientific">Aquipluma nitroreducens</name>
    <dbReference type="NCBI Taxonomy" id="2010828"/>
    <lineage>
        <taxon>Bacteria</taxon>
        <taxon>Pseudomonadati</taxon>
        <taxon>Bacteroidota</taxon>
        <taxon>Bacteroidia</taxon>
        <taxon>Marinilabiliales</taxon>
        <taxon>Prolixibacteraceae</taxon>
        <taxon>Aquipluma</taxon>
    </lineage>
</organism>
<feature type="chain" id="PRO_5024391399" description="Bacteroidetes-specific membrane protein" evidence="1">
    <location>
        <begin position="21"/>
        <end position="314"/>
    </location>
</feature>
<keyword evidence="3" id="KW-1185">Reference proteome</keyword>
<dbReference type="InterPro" id="IPR019861">
    <property type="entry name" value="PorP/SprF_Bacteroidetes"/>
</dbReference>
<dbReference type="Pfam" id="PF11751">
    <property type="entry name" value="PorP_SprF"/>
    <property type="match status" value="1"/>
</dbReference>
<keyword evidence="1" id="KW-0732">Signal</keyword>
<dbReference type="RefSeq" id="WP_318350583.1">
    <property type="nucleotide sequence ID" value="NZ_AP018694.1"/>
</dbReference>
<evidence type="ECO:0008006" key="4">
    <source>
        <dbReference type="Google" id="ProtNLM"/>
    </source>
</evidence>
<dbReference type="Proteomes" id="UP001193389">
    <property type="component" value="Chromosome"/>
</dbReference>
<sequence>MKKIFCFLFLYIIAILAAIAQQDPQFSFNKATQLTVNPGYAGIDGAMSGVILNRYQWVGISGAPKTLVFSVGSAGKVFGLNSGFGFNIISDEIGFSKNILVSFDYAYQKKTGIGDLGFGVSMGFYNMAINGADRWHFPTGEFWNSSDTKFPQSEASQLAFDAGLGVHLRSKDYFFGASVTHLNQASIILGDEARSFLARHYYLSAGYNIRLTDPLFELQPAVYFKSDGVSFQTDFLVDLVYKKRFSAGLNYRINDAICVLLGFELNNGLKIGYAYDIITSALSGYTGGSHEIYLSYSLDLGKNRNKKYKSVRYL</sequence>
<name>A0A5K7S7S0_9BACT</name>
<feature type="signal peptide" evidence="1">
    <location>
        <begin position="1"/>
        <end position="20"/>
    </location>
</feature>
<evidence type="ECO:0000313" key="3">
    <source>
        <dbReference type="Proteomes" id="UP001193389"/>
    </source>
</evidence>
<dbReference type="KEGG" id="anf:AQPE_1760"/>
<dbReference type="AlphaFoldDB" id="A0A5K7S7S0"/>
<accession>A0A5K7S7S0</accession>
<evidence type="ECO:0000256" key="1">
    <source>
        <dbReference type="SAM" id="SignalP"/>
    </source>
</evidence>
<reference evidence="2" key="1">
    <citation type="journal article" date="2020" name="Int. J. Syst. Evol. Microbiol.">
        <title>Aquipluma nitroreducens gen. nov. sp. nov., a novel facultatively anaerobic bacterium isolated from a freshwater lake.</title>
        <authorList>
            <person name="Watanabe M."/>
            <person name="Kojima H."/>
            <person name="Fukui M."/>
        </authorList>
    </citation>
    <scope>NUCLEOTIDE SEQUENCE</scope>
    <source>
        <strain evidence="2">MeG22</strain>
    </source>
</reference>
<evidence type="ECO:0000313" key="2">
    <source>
        <dbReference type="EMBL" id="BBE17603.1"/>
    </source>
</evidence>
<dbReference type="NCBIfam" id="TIGR03519">
    <property type="entry name" value="T9SS_PorP_fam"/>
    <property type="match status" value="1"/>
</dbReference>
<proteinExistence type="predicted"/>
<dbReference type="EMBL" id="AP018694">
    <property type="protein sequence ID" value="BBE17603.1"/>
    <property type="molecule type" value="Genomic_DNA"/>
</dbReference>